<reference evidence="2" key="1">
    <citation type="submission" date="2023-08" db="EMBL/GenBank/DDBJ databases">
        <authorList>
            <person name="Chen Y."/>
            <person name="Shah S."/>
            <person name="Dougan E. K."/>
            <person name="Thang M."/>
            <person name="Chan C."/>
        </authorList>
    </citation>
    <scope>NUCLEOTIDE SEQUENCE</scope>
</reference>
<evidence type="ECO:0000256" key="1">
    <source>
        <dbReference type="SAM" id="MobiDB-lite"/>
    </source>
</evidence>
<dbReference type="Proteomes" id="UP001178507">
    <property type="component" value="Unassembled WGS sequence"/>
</dbReference>
<feature type="region of interest" description="Disordered" evidence="1">
    <location>
        <begin position="85"/>
        <end position="111"/>
    </location>
</feature>
<gene>
    <name evidence="2" type="ORF">EVOR1521_LOCUS11189</name>
</gene>
<comment type="caution">
    <text evidence="2">The sequence shown here is derived from an EMBL/GenBank/DDBJ whole genome shotgun (WGS) entry which is preliminary data.</text>
</comment>
<feature type="non-terminal residue" evidence="2">
    <location>
        <position position="1"/>
    </location>
</feature>
<name>A0AA36IBK3_9DINO</name>
<sequence>MCEQKKTGKCNVKETVAADYRAGGERRELLEIALLETLMETGTERSAHSRVKQVFSAKVEHVKERLQEREKEAVAKEKLEELGSAVQDEGFMSNDPALMPAEAETTAPAAK</sequence>
<dbReference type="AlphaFoldDB" id="A0AA36IBK3"/>
<protein>
    <submittedName>
        <fullName evidence="2">Uncharacterized protein</fullName>
    </submittedName>
</protein>
<proteinExistence type="predicted"/>
<feature type="compositionally biased region" description="Low complexity" evidence="1">
    <location>
        <begin position="100"/>
        <end position="111"/>
    </location>
</feature>
<keyword evidence="3" id="KW-1185">Reference proteome</keyword>
<accession>A0AA36IBK3</accession>
<organism evidence="2 3">
    <name type="scientific">Effrenium voratum</name>
    <dbReference type="NCBI Taxonomy" id="2562239"/>
    <lineage>
        <taxon>Eukaryota</taxon>
        <taxon>Sar</taxon>
        <taxon>Alveolata</taxon>
        <taxon>Dinophyceae</taxon>
        <taxon>Suessiales</taxon>
        <taxon>Symbiodiniaceae</taxon>
        <taxon>Effrenium</taxon>
    </lineage>
</organism>
<evidence type="ECO:0000313" key="2">
    <source>
        <dbReference type="EMBL" id="CAJ1384292.1"/>
    </source>
</evidence>
<dbReference type="EMBL" id="CAUJNA010001111">
    <property type="protein sequence ID" value="CAJ1384292.1"/>
    <property type="molecule type" value="Genomic_DNA"/>
</dbReference>
<evidence type="ECO:0000313" key="3">
    <source>
        <dbReference type="Proteomes" id="UP001178507"/>
    </source>
</evidence>